<dbReference type="Gene3D" id="3.20.20.60">
    <property type="entry name" value="Phosphoenolpyruvate-binding domains"/>
    <property type="match status" value="1"/>
</dbReference>
<gene>
    <name evidence="5" type="ORF">METZ01_LOCUS410608</name>
</gene>
<feature type="non-terminal residue" evidence="5">
    <location>
        <position position="1"/>
    </location>
</feature>
<evidence type="ECO:0000256" key="3">
    <source>
        <dbReference type="ARBA" id="ARBA00023239"/>
    </source>
</evidence>
<dbReference type="PANTHER" id="PTHR30502:SF0">
    <property type="entry name" value="PHOSPHOENOLPYRUVATE CARBOXYLASE FAMILY PROTEIN"/>
    <property type="match status" value="1"/>
</dbReference>
<dbReference type="Pfam" id="PF03328">
    <property type="entry name" value="HpcH_HpaI"/>
    <property type="match status" value="1"/>
</dbReference>
<dbReference type="AlphaFoldDB" id="A0A382WGM2"/>
<dbReference type="EMBL" id="UINC01159580">
    <property type="protein sequence ID" value="SVD57754.1"/>
    <property type="molecule type" value="Genomic_DNA"/>
</dbReference>
<dbReference type="InterPro" id="IPR005000">
    <property type="entry name" value="Aldolase/citrate-lyase_domain"/>
</dbReference>
<dbReference type="GO" id="GO:0046872">
    <property type="term" value="F:metal ion binding"/>
    <property type="evidence" value="ECO:0007669"/>
    <property type="project" value="UniProtKB-KW"/>
</dbReference>
<proteinExistence type="inferred from homology"/>
<comment type="similarity">
    <text evidence="1">Belongs to the HpcH/HpaI aldolase family.</text>
</comment>
<accession>A0A382WGM2</accession>
<dbReference type="GO" id="GO:0005737">
    <property type="term" value="C:cytoplasm"/>
    <property type="evidence" value="ECO:0007669"/>
    <property type="project" value="TreeGrafter"/>
</dbReference>
<evidence type="ECO:0000256" key="2">
    <source>
        <dbReference type="ARBA" id="ARBA00022723"/>
    </source>
</evidence>
<keyword evidence="3" id="KW-0456">Lyase</keyword>
<evidence type="ECO:0000313" key="5">
    <source>
        <dbReference type="EMBL" id="SVD57754.1"/>
    </source>
</evidence>
<keyword evidence="2" id="KW-0479">Metal-binding</keyword>
<dbReference type="InterPro" id="IPR050251">
    <property type="entry name" value="HpcH-HpaI_aldolase"/>
</dbReference>
<reference evidence="5" key="1">
    <citation type="submission" date="2018-05" db="EMBL/GenBank/DDBJ databases">
        <authorList>
            <person name="Lanie J.A."/>
            <person name="Ng W.-L."/>
            <person name="Kazmierczak K.M."/>
            <person name="Andrzejewski T.M."/>
            <person name="Davidsen T.M."/>
            <person name="Wayne K.J."/>
            <person name="Tettelin H."/>
            <person name="Glass J.I."/>
            <person name="Rusch D."/>
            <person name="Podicherti R."/>
            <person name="Tsui H.-C.T."/>
            <person name="Winkler M.E."/>
        </authorList>
    </citation>
    <scope>NUCLEOTIDE SEQUENCE</scope>
</reference>
<name>A0A382WGM2_9ZZZZ</name>
<protein>
    <recommendedName>
        <fullName evidence="4">HpcH/HpaI aldolase/citrate lyase domain-containing protein</fullName>
    </recommendedName>
</protein>
<organism evidence="5">
    <name type="scientific">marine metagenome</name>
    <dbReference type="NCBI Taxonomy" id="408172"/>
    <lineage>
        <taxon>unclassified sequences</taxon>
        <taxon>metagenomes</taxon>
        <taxon>ecological metagenomes</taxon>
    </lineage>
</organism>
<dbReference type="InterPro" id="IPR040442">
    <property type="entry name" value="Pyrv_kinase-like_dom_sf"/>
</dbReference>
<feature type="domain" description="HpcH/HpaI aldolase/citrate lyase" evidence="4">
    <location>
        <begin position="9"/>
        <end position="203"/>
    </location>
</feature>
<evidence type="ECO:0000256" key="1">
    <source>
        <dbReference type="ARBA" id="ARBA00005568"/>
    </source>
</evidence>
<dbReference type="PANTHER" id="PTHR30502">
    <property type="entry name" value="2-KETO-3-DEOXY-L-RHAMNONATE ALDOLASE"/>
    <property type="match status" value="1"/>
</dbReference>
<dbReference type="GO" id="GO:0016832">
    <property type="term" value="F:aldehyde-lyase activity"/>
    <property type="evidence" value="ECO:0007669"/>
    <property type="project" value="TreeGrafter"/>
</dbReference>
<sequence length="244" mass="27066">VFNVFDSLKPSTIKIVKQSGYNMIKVDAEHFLHNPETLNNFLVMARDNELSPAVTIPTVSRPMVSTLLDAGAQGICLAHSETLDQVEELVKWMKYPPIGERALAPGSNAEYIIDDPLFHCENENKVTLLILKIESRKGVENAESLLSNEWVDAIIFGPGDLAADMGFHGQWEHDEVINAIQKVCNIALKKGKAVESPSLATNRSEYISQSEAGYQIFGPHRGTEYDLLRKGAQESISYLLPENI</sequence>
<dbReference type="InterPro" id="IPR015813">
    <property type="entry name" value="Pyrv/PenolPyrv_kinase-like_dom"/>
</dbReference>
<evidence type="ECO:0000259" key="4">
    <source>
        <dbReference type="Pfam" id="PF03328"/>
    </source>
</evidence>
<dbReference type="SUPFAM" id="SSF51621">
    <property type="entry name" value="Phosphoenolpyruvate/pyruvate domain"/>
    <property type="match status" value="1"/>
</dbReference>